<dbReference type="KEGG" id="ngr:NAEGRDRAFT_72689"/>
<dbReference type="Proteomes" id="UP000006671">
    <property type="component" value="Unassembled WGS sequence"/>
</dbReference>
<feature type="domain" description="RGS" evidence="1">
    <location>
        <begin position="12"/>
        <end position="186"/>
    </location>
</feature>
<dbReference type="Gene3D" id="1.10.167.10">
    <property type="entry name" value="Regulator of G-protein Signalling 4, domain 2"/>
    <property type="match status" value="1"/>
</dbReference>
<evidence type="ECO:0000313" key="2">
    <source>
        <dbReference type="EMBL" id="EFC39523.1"/>
    </source>
</evidence>
<keyword evidence="3" id="KW-1185">Reference proteome</keyword>
<name>D2VUJ9_NAEGR</name>
<dbReference type="InterPro" id="IPR036305">
    <property type="entry name" value="RGS_sf"/>
</dbReference>
<dbReference type="AlphaFoldDB" id="D2VUJ9"/>
<gene>
    <name evidence="2" type="ORF">NAEGRDRAFT_72689</name>
</gene>
<dbReference type="GeneID" id="8850892"/>
<dbReference type="EMBL" id="GG738899">
    <property type="protein sequence ID" value="EFC39523.1"/>
    <property type="molecule type" value="Genomic_DNA"/>
</dbReference>
<dbReference type="InParanoid" id="D2VUJ9"/>
<dbReference type="VEuPathDB" id="AmoebaDB:NAEGRDRAFT_72689"/>
<sequence>MNAFDPRNYQIVFEEAIKCSQFRRVFQQFLEKHHNQESILFINKVIEYTEEYKKIAGISADNFSLMMLKETQQLETDVARRVSVQKIVRRNLDSLQEKMNAIVKTFLQVGGEQELNIGPHQRSSLKLWKETSEKLNNETFSFDSQEILDELHPGKLLGSIILVILVDLGMGHFTKFSRSDQFHYFLHKMGIEYTRKIGIDISKGYKVDLRFKPHDLKSPIVTDDHIYFGITLAQDTPDWKVVYEKNNLTVTTSRTGYVFNSDQLKGFKLCKLAIDLPYNLEDVWGMWTNPVNHQHFEPMFCNALKYLDYIEPNQDFHGMTCPYGIKIMTTTFDTKIPLLKKRFVESSVTCIKDAGFDMYMILLHSAQFPKGVTSPPPNSLIIDGLCYYIMMRVNDNTTRFMNIMYTDFQLPLQNLTVGQFCKMRGKTMAKGLNFILDKLTDGGKHPVDTSNNDDRGVSQRIVNDNMKSFPNRSWFMEWKESQSKYNSSQLEE</sequence>
<proteinExistence type="predicted"/>
<protein>
    <submittedName>
        <fullName evidence="2">Predicted protein</fullName>
    </submittedName>
</protein>
<dbReference type="SUPFAM" id="SSF55961">
    <property type="entry name" value="Bet v1-like"/>
    <property type="match status" value="1"/>
</dbReference>
<dbReference type="Gene3D" id="3.30.530.20">
    <property type="match status" value="1"/>
</dbReference>
<dbReference type="PROSITE" id="PS50132">
    <property type="entry name" value="RGS"/>
    <property type="match status" value="1"/>
</dbReference>
<dbReference type="InterPro" id="IPR016137">
    <property type="entry name" value="RGS"/>
</dbReference>
<dbReference type="SUPFAM" id="SSF48097">
    <property type="entry name" value="Regulator of G-protein signaling, RGS"/>
    <property type="match status" value="1"/>
</dbReference>
<organism evidence="3">
    <name type="scientific">Naegleria gruberi</name>
    <name type="common">Amoeba</name>
    <dbReference type="NCBI Taxonomy" id="5762"/>
    <lineage>
        <taxon>Eukaryota</taxon>
        <taxon>Discoba</taxon>
        <taxon>Heterolobosea</taxon>
        <taxon>Tetramitia</taxon>
        <taxon>Eutetramitia</taxon>
        <taxon>Vahlkampfiidae</taxon>
        <taxon>Naegleria</taxon>
    </lineage>
</organism>
<accession>D2VUJ9</accession>
<dbReference type="InterPro" id="IPR023393">
    <property type="entry name" value="START-like_dom_sf"/>
</dbReference>
<evidence type="ECO:0000259" key="1">
    <source>
        <dbReference type="PROSITE" id="PS50132"/>
    </source>
</evidence>
<dbReference type="InterPro" id="IPR044926">
    <property type="entry name" value="RGS_subdomain_2"/>
</dbReference>
<evidence type="ECO:0000313" key="3">
    <source>
        <dbReference type="Proteomes" id="UP000006671"/>
    </source>
</evidence>
<reference evidence="2 3" key="1">
    <citation type="journal article" date="2010" name="Cell">
        <title>The genome of Naegleria gruberi illuminates early eukaryotic versatility.</title>
        <authorList>
            <person name="Fritz-Laylin L.K."/>
            <person name="Prochnik S.E."/>
            <person name="Ginger M.L."/>
            <person name="Dacks J.B."/>
            <person name="Carpenter M.L."/>
            <person name="Field M.C."/>
            <person name="Kuo A."/>
            <person name="Paredez A."/>
            <person name="Chapman J."/>
            <person name="Pham J."/>
            <person name="Shu S."/>
            <person name="Neupane R."/>
            <person name="Cipriano M."/>
            <person name="Mancuso J."/>
            <person name="Tu H."/>
            <person name="Salamov A."/>
            <person name="Lindquist E."/>
            <person name="Shapiro H."/>
            <person name="Lucas S."/>
            <person name="Grigoriev I.V."/>
            <person name="Cande W.Z."/>
            <person name="Fulton C."/>
            <person name="Rokhsar D.S."/>
            <person name="Dawson S.C."/>
        </authorList>
    </citation>
    <scope>NUCLEOTIDE SEQUENCE [LARGE SCALE GENOMIC DNA]</scope>
    <source>
        <strain evidence="2 3">NEG-M</strain>
    </source>
</reference>
<dbReference type="RefSeq" id="XP_002672267.1">
    <property type="nucleotide sequence ID" value="XM_002672221.1"/>
</dbReference>